<dbReference type="PANTHER" id="PTHR11552">
    <property type="entry name" value="GLUCOSE-METHANOL-CHOLINE GMC OXIDOREDUCTASE"/>
    <property type="match status" value="1"/>
</dbReference>
<evidence type="ECO:0000259" key="7">
    <source>
        <dbReference type="PROSITE" id="PS00623"/>
    </source>
</evidence>
<dbReference type="OrthoDB" id="9785276at2"/>
<accession>A0A845BI73</accession>
<evidence type="ECO:0000256" key="2">
    <source>
        <dbReference type="ARBA" id="ARBA00010790"/>
    </source>
</evidence>
<evidence type="ECO:0000256" key="5">
    <source>
        <dbReference type="PIRSR" id="PIRSR000137-2"/>
    </source>
</evidence>
<dbReference type="GO" id="GO:0016614">
    <property type="term" value="F:oxidoreductase activity, acting on CH-OH group of donors"/>
    <property type="evidence" value="ECO:0007669"/>
    <property type="project" value="InterPro"/>
</dbReference>
<dbReference type="InterPro" id="IPR007867">
    <property type="entry name" value="GMC_OxRtase_C"/>
</dbReference>
<feature type="domain" description="Glucose-methanol-choline oxidoreductase N-terminal" evidence="8">
    <location>
        <begin position="218"/>
        <end position="232"/>
    </location>
</feature>
<dbReference type="GO" id="GO:0050660">
    <property type="term" value="F:flavin adenine dinucleotide binding"/>
    <property type="evidence" value="ECO:0007669"/>
    <property type="project" value="InterPro"/>
</dbReference>
<proteinExistence type="inferred from homology"/>
<dbReference type="PANTHER" id="PTHR11552:SF147">
    <property type="entry name" value="CHOLINE DEHYDROGENASE, MITOCHONDRIAL"/>
    <property type="match status" value="1"/>
</dbReference>
<sequence length="520" mass="55525">SDPEVLLDVLNPANIWPGLSVGMGRAPGNAGGATMRPYEQARILGGGSSINGIGANRGSPHDYAEWEAEGAAGWGWQDVLPYFRRLESDLDLGADDAVHGNGGPLPIQRVPRDIHTPFARQVEAELNRQGHPSREDQNGAWEDGVFPITVNLDRAGRRTSTATVYLTDAVRARPNLTLWTETEAERLLFEGRRVTGAALRRGSEAVTVRARRIVVSAGALHSPALLMRSGIGPGRALAALGIPVVAAREGVGRNLLEHPSIGVSAFIRADARLPPGDRYHIQSILRWSSGMEGAPPGDMHTAVNTRSGWHAVGHRIATLFSWVNKSYSHGTVALASPDPHTPPQVDFRMLSDARDLERLAQAFRLAAGVLQAPALAGMVQAVFPSTYSARVKSLLKLSTRNRLLTALAGPAMDRSAAIRDRVLALAQDGVAPLGLLCHDEDALHRHLREHVGGVWHPCGTCRMGSEDDPRAVCDPAGRVIGVEGLVVCDASLMPTIPCANLNLPVIMMAEKVADGLRAAG</sequence>
<gene>
    <name evidence="9" type="ORF">E0493_16740</name>
</gene>
<protein>
    <submittedName>
        <fullName evidence="9">FAD-binding protein</fullName>
    </submittedName>
</protein>
<dbReference type="InterPro" id="IPR036188">
    <property type="entry name" value="FAD/NAD-bd_sf"/>
</dbReference>
<dbReference type="SUPFAM" id="SSF54373">
    <property type="entry name" value="FAD-linked reductases, C-terminal domain"/>
    <property type="match status" value="1"/>
</dbReference>
<evidence type="ECO:0000256" key="6">
    <source>
        <dbReference type="RuleBase" id="RU003968"/>
    </source>
</evidence>
<keyword evidence="3 6" id="KW-0285">Flavoprotein</keyword>
<evidence type="ECO:0000256" key="3">
    <source>
        <dbReference type="ARBA" id="ARBA00022630"/>
    </source>
</evidence>
<keyword evidence="4 5" id="KW-0274">FAD</keyword>
<dbReference type="InterPro" id="IPR000172">
    <property type="entry name" value="GMC_OxRdtase_N"/>
</dbReference>
<evidence type="ECO:0000256" key="1">
    <source>
        <dbReference type="ARBA" id="ARBA00001974"/>
    </source>
</evidence>
<reference evidence="9 10" key="1">
    <citation type="submission" date="2019-03" db="EMBL/GenBank/DDBJ databases">
        <title>Roseomonas sp. a novel Roseomonas species isolated from Sea whip Gorgonian.</title>
        <authorList>
            <person name="Li F."/>
            <person name="Pan X."/>
            <person name="Huang S."/>
            <person name="Li Z."/>
            <person name="Meng B."/>
        </authorList>
    </citation>
    <scope>NUCLEOTIDE SEQUENCE [LARGE SCALE GENOMIC DNA]</scope>
    <source>
        <strain evidence="9 10">M0104</strain>
    </source>
</reference>
<dbReference type="Pfam" id="PF00732">
    <property type="entry name" value="GMC_oxred_N"/>
    <property type="match status" value="1"/>
</dbReference>
<dbReference type="PROSITE" id="PS00624">
    <property type="entry name" value="GMC_OXRED_2"/>
    <property type="match status" value="1"/>
</dbReference>
<evidence type="ECO:0000256" key="4">
    <source>
        <dbReference type="ARBA" id="ARBA00022827"/>
    </source>
</evidence>
<dbReference type="EMBL" id="SNVJ01000016">
    <property type="protein sequence ID" value="MXP64997.1"/>
    <property type="molecule type" value="Genomic_DNA"/>
</dbReference>
<name>A0A845BI73_9PROT</name>
<evidence type="ECO:0000259" key="8">
    <source>
        <dbReference type="PROSITE" id="PS00624"/>
    </source>
</evidence>
<dbReference type="SUPFAM" id="SSF51905">
    <property type="entry name" value="FAD/NAD(P)-binding domain"/>
    <property type="match status" value="1"/>
</dbReference>
<comment type="caution">
    <text evidence="9">The sequence shown here is derived from an EMBL/GenBank/DDBJ whole genome shotgun (WGS) entry which is preliminary data.</text>
</comment>
<keyword evidence="10" id="KW-1185">Reference proteome</keyword>
<comment type="similarity">
    <text evidence="2 6">Belongs to the GMC oxidoreductase family.</text>
</comment>
<dbReference type="PROSITE" id="PS00623">
    <property type="entry name" value="GMC_OXRED_1"/>
    <property type="match status" value="1"/>
</dbReference>
<comment type="cofactor">
    <cofactor evidence="1 5">
        <name>FAD</name>
        <dbReference type="ChEBI" id="CHEBI:57692"/>
    </cofactor>
</comment>
<dbReference type="InterPro" id="IPR012132">
    <property type="entry name" value="GMC_OxRdtase"/>
</dbReference>
<dbReference type="Gene3D" id="3.50.50.60">
    <property type="entry name" value="FAD/NAD(P)-binding domain"/>
    <property type="match status" value="2"/>
</dbReference>
<dbReference type="PIRSF" id="PIRSF000137">
    <property type="entry name" value="Alcohol_oxidase"/>
    <property type="match status" value="1"/>
</dbReference>
<dbReference type="AlphaFoldDB" id="A0A845BI73"/>
<dbReference type="RefSeq" id="WP_160938403.1">
    <property type="nucleotide sequence ID" value="NZ_SNVJ01000016.1"/>
</dbReference>
<evidence type="ECO:0000313" key="10">
    <source>
        <dbReference type="Proteomes" id="UP000460715"/>
    </source>
</evidence>
<dbReference type="Gene3D" id="3.30.410.40">
    <property type="match status" value="2"/>
</dbReference>
<feature type="non-terminal residue" evidence="9">
    <location>
        <position position="1"/>
    </location>
</feature>
<evidence type="ECO:0000313" key="9">
    <source>
        <dbReference type="EMBL" id="MXP64997.1"/>
    </source>
</evidence>
<dbReference type="Proteomes" id="UP000460715">
    <property type="component" value="Unassembled WGS sequence"/>
</dbReference>
<feature type="binding site" evidence="5">
    <location>
        <begin position="455"/>
        <end position="456"/>
    </location>
    <ligand>
        <name>FAD</name>
        <dbReference type="ChEBI" id="CHEBI:57692"/>
    </ligand>
</feature>
<feature type="domain" description="Glucose-methanol-choline oxidoreductase N-terminal" evidence="7">
    <location>
        <begin position="41"/>
        <end position="64"/>
    </location>
</feature>
<organism evidence="9 10">
    <name type="scientific">Teichococcus coralli</name>
    <dbReference type="NCBI Taxonomy" id="2545983"/>
    <lineage>
        <taxon>Bacteria</taxon>
        <taxon>Pseudomonadati</taxon>
        <taxon>Pseudomonadota</taxon>
        <taxon>Alphaproteobacteria</taxon>
        <taxon>Acetobacterales</taxon>
        <taxon>Roseomonadaceae</taxon>
        <taxon>Roseomonas</taxon>
    </lineage>
</organism>
<dbReference type="Pfam" id="PF05199">
    <property type="entry name" value="GMC_oxred_C"/>
    <property type="match status" value="1"/>
</dbReference>